<dbReference type="Proteomes" id="UP000053424">
    <property type="component" value="Unassembled WGS sequence"/>
</dbReference>
<evidence type="ECO:0000313" key="3">
    <source>
        <dbReference type="EMBL" id="KIM40257.1"/>
    </source>
</evidence>
<dbReference type="AlphaFoldDB" id="A0A0C2YGN3"/>
<dbReference type="Pfam" id="PF18721">
    <property type="entry name" value="CxC6"/>
    <property type="match status" value="1"/>
</dbReference>
<evidence type="ECO:0000259" key="2">
    <source>
        <dbReference type="Pfam" id="PF18721"/>
    </source>
</evidence>
<feature type="domain" description="CxC5 like cysteine cluster associated with KDZ" evidence="1">
    <location>
        <begin position="5"/>
        <end position="52"/>
    </location>
</feature>
<organism evidence="3 4">
    <name type="scientific">Hebeloma cylindrosporum</name>
    <dbReference type="NCBI Taxonomy" id="76867"/>
    <lineage>
        <taxon>Eukaryota</taxon>
        <taxon>Fungi</taxon>
        <taxon>Dikarya</taxon>
        <taxon>Basidiomycota</taxon>
        <taxon>Agaricomycotina</taxon>
        <taxon>Agaricomycetes</taxon>
        <taxon>Agaricomycetidae</taxon>
        <taxon>Agaricales</taxon>
        <taxon>Agaricineae</taxon>
        <taxon>Hymenogastraceae</taxon>
        <taxon>Hebeloma</taxon>
    </lineage>
</organism>
<proteinExistence type="predicted"/>
<keyword evidence="4" id="KW-1185">Reference proteome</keyword>
<evidence type="ECO:0000313" key="4">
    <source>
        <dbReference type="Proteomes" id="UP000053424"/>
    </source>
</evidence>
<name>A0A0C2YGN3_HEBCY</name>
<accession>A0A0C2YGN3</accession>
<dbReference type="HOGENOM" id="CLU_004966_1_0_1"/>
<reference evidence="3 4" key="1">
    <citation type="submission" date="2014-04" db="EMBL/GenBank/DDBJ databases">
        <authorList>
            <consortium name="DOE Joint Genome Institute"/>
            <person name="Kuo A."/>
            <person name="Gay G."/>
            <person name="Dore J."/>
            <person name="Kohler A."/>
            <person name="Nagy L.G."/>
            <person name="Floudas D."/>
            <person name="Copeland A."/>
            <person name="Barry K.W."/>
            <person name="Cichocki N."/>
            <person name="Veneault-Fourrey C."/>
            <person name="LaButti K."/>
            <person name="Lindquist E.A."/>
            <person name="Lipzen A."/>
            <person name="Lundell T."/>
            <person name="Morin E."/>
            <person name="Murat C."/>
            <person name="Sun H."/>
            <person name="Tunlid A."/>
            <person name="Henrissat B."/>
            <person name="Grigoriev I.V."/>
            <person name="Hibbett D.S."/>
            <person name="Martin F."/>
            <person name="Nordberg H.P."/>
            <person name="Cantor M.N."/>
            <person name="Hua S.X."/>
        </authorList>
    </citation>
    <scope>NUCLEOTIDE SEQUENCE [LARGE SCALE GENOMIC DNA]</scope>
    <source>
        <strain evidence="4">h7</strain>
    </source>
</reference>
<dbReference type="STRING" id="686832.A0A0C2YGN3"/>
<dbReference type="OrthoDB" id="2639189at2759"/>
<protein>
    <recommendedName>
        <fullName evidence="5">CxC6 like cysteine cluster associated with KDZ domain-containing protein</fullName>
    </recommendedName>
</protein>
<dbReference type="InterPro" id="IPR041539">
    <property type="entry name" value="CxC5"/>
</dbReference>
<dbReference type="Pfam" id="PF18718">
    <property type="entry name" value="CxC5"/>
    <property type="match status" value="1"/>
</dbReference>
<evidence type="ECO:0008006" key="5">
    <source>
        <dbReference type="Google" id="ProtNLM"/>
    </source>
</evidence>
<gene>
    <name evidence="3" type="ORF">M413DRAFT_413786</name>
</gene>
<feature type="domain" description="CxC6 like cysteine cluster associated with KDZ" evidence="2">
    <location>
        <begin position="148"/>
        <end position="212"/>
    </location>
</feature>
<evidence type="ECO:0000259" key="1">
    <source>
        <dbReference type="Pfam" id="PF18718"/>
    </source>
</evidence>
<reference evidence="4" key="2">
    <citation type="submission" date="2015-01" db="EMBL/GenBank/DDBJ databases">
        <title>Evolutionary Origins and Diversification of the Mycorrhizal Mutualists.</title>
        <authorList>
            <consortium name="DOE Joint Genome Institute"/>
            <consortium name="Mycorrhizal Genomics Consortium"/>
            <person name="Kohler A."/>
            <person name="Kuo A."/>
            <person name="Nagy L.G."/>
            <person name="Floudas D."/>
            <person name="Copeland A."/>
            <person name="Barry K.W."/>
            <person name="Cichocki N."/>
            <person name="Veneault-Fourrey C."/>
            <person name="LaButti K."/>
            <person name="Lindquist E.A."/>
            <person name="Lipzen A."/>
            <person name="Lundell T."/>
            <person name="Morin E."/>
            <person name="Murat C."/>
            <person name="Riley R."/>
            <person name="Ohm R."/>
            <person name="Sun H."/>
            <person name="Tunlid A."/>
            <person name="Henrissat B."/>
            <person name="Grigoriev I.V."/>
            <person name="Hibbett D.S."/>
            <person name="Martin F."/>
        </authorList>
    </citation>
    <scope>NUCLEOTIDE SEQUENCE [LARGE SCALE GENOMIC DNA]</scope>
    <source>
        <strain evidence="4">h7</strain>
    </source>
</reference>
<sequence>MLLPYVDSLPQVIEVSEHRFVEARLIHMWRTDMNVSWCAKSATNCARTYSAAYEEKLPQDWPYKASLKGDHIYDGFVIISLLEDHSTRNAILTVPHHGDQAKRFTEAIRARNARMRLYGQPEILHCCDICMRMYEQPGTNPKSVFVAVMDGVTLGHPCCAVHNCKNPLTTARDRFCAEHRLMNSVCAVKKCTGIILEGKRTCGDPIHQEIERIHCVRGQARFQLQERLKRARVAHPNDAVAENVDLTTLADDDDEQAFELDECNRVLPELSPSSQILVAPCGMILARETFYGAEAIATCVEFIKRTFRINGQMPDHIFFDNNCSLGKHVRNDPDFKNVGLTVDVFHFTCKHTTRDDFCQTNCNPALFPELLGKDGKGWYFNSSIAEQTNVWLGGFHAIVREMLHDRYNFFLDEMILLRNRMTQAKLAKGQHCPMSRPRML</sequence>
<dbReference type="InterPro" id="IPR040898">
    <property type="entry name" value="CxC6"/>
</dbReference>
<dbReference type="EMBL" id="KN831783">
    <property type="protein sequence ID" value="KIM40257.1"/>
    <property type="molecule type" value="Genomic_DNA"/>
</dbReference>